<dbReference type="PANTHER" id="PTHR34582:SF6">
    <property type="entry name" value="UPF0702 TRANSMEMBRANE PROTEIN YCAP"/>
    <property type="match status" value="1"/>
</dbReference>
<dbReference type="InterPro" id="IPR007353">
    <property type="entry name" value="DUF421"/>
</dbReference>
<organism evidence="9 10">
    <name type="scientific">Rossellomorea pakistanensis</name>
    <dbReference type="NCBI Taxonomy" id="992288"/>
    <lineage>
        <taxon>Bacteria</taxon>
        <taxon>Bacillati</taxon>
        <taxon>Bacillota</taxon>
        <taxon>Bacilli</taxon>
        <taxon>Bacillales</taxon>
        <taxon>Bacillaceae</taxon>
        <taxon>Rossellomorea</taxon>
    </lineage>
</organism>
<dbReference type="PANTHER" id="PTHR34582">
    <property type="entry name" value="UPF0702 TRANSMEMBRANE PROTEIN YCAP"/>
    <property type="match status" value="1"/>
</dbReference>
<evidence type="ECO:0000256" key="3">
    <source>
        <dbReference type="ARBA" id="ARBA00022475"/>
    </source>
</evidence>
<feature type="transmembrane region" description="Helical" evidence="7">
    <location>
        <begin position="58"/>
        <end position="79"/>
    </location>
</feature>
<dbReference type="Gene3D" id="3.30.240.20">
    <property type="entry name" value="bsu07140 like domains"/>
    <property type="match status" value="2"/>
</dbReference>
<protein>
    <submittedName>
        <fullName evidence="9">Uncharacterized membrane protein YcaP (DUF421 family)</fullName>
    </submittedName>
</protein>
<keyword evidence="3" id="KW-1003">Cell membrane</keyword>
<feature type="transmembrane region" description="Helical" evidence="7">
    <location>
        <begin position="6"/>
        <end position="26"/>
    </location>
</feature>
<evidence type="ECO:0000313" key="9">
    <source>
        <dbReference type="EMBL" id="MBM7584812.1"/>
    </source>
</evidence>
<dbReference type="EMBL" id="JAFBDZ010000001">
    <property type="protein sequence ID" value="MBM7584812.1"/>
    <property type="molecule type" value="Genomic_DNA"/>
</dbReference>
<comment type="subcellular location">
    <subcellularLocation>
        <location evidence="1">Cell membrane</location>
        <topology evidence="1">Multi-pass membrane protein</topology>
    </subcellularLocation>
</comment>
<feature type="transmembrane region" description="Helical" evidence="7">
    <location>
        <begin position="33"/>
        <end position="52"/>
    </location>
</feature>
<dbReference type="RefSeq" id="WP_338021716.1">
    <property type="nucleotide sequence ID" value="NZ_JAFBDZ010000001.1"/>
</dbReference>
<dbReference type="Proteomes" id="UP001646157">
    <property type="component" value="Unassembled WGS sequence"/>
</dbReference>
<dbReference type="InterPro" id="IPR023090">
    <property type="entry name" value="UPF0702_alpha/beta_dom_sf"/>
</dbReference>
<keyword evidence="4 7" id="KW-0812">Transmembrane</keyword>
<evidence type="ECO:0000313" key="10">
    <source>
        <dbReference type="Proteomes" id="UP001646157"/>
    </source>
</evidence>
<evidence type="ECO:0000256" key="7">
    <source>
        <dbReference type="SAM" id="Phobius"/>
    </source>
</evidence>
<evidence type="ECO:0000259" key="8">
    <source>
        <dbReference type="Pfam" id="PF04239"/>
    </source>
</evidence>
<accession>A0ABS2NAD2</accession>
<sequence length="218" mass="25165">MEEYLILIVRTLFLYVMITLIFRVMGKREIGELSVLDLVVNIMIAELAVLAIEEPRDAIFHTLIPMLILLSVQITTAFLSLKSKPFRELVDGKPTVIIHNGQIDEKAMKQQRYNFDDLLLQLREKDVMDISEVSYAILEPSGSLSIIKKDDTSKSQFQEPLSLPLILDGKIQVDHLEGINQTDFWLRKELRKRGFTNLKEISFCSYQNGEFFIDQIDK</sequence>
<proteinExistence type="inferred from homology"/>
<keyword evidence="10" id="KW-1185">Reference proteome</keyword>
<comment type="caution">
    <text evidence="9">The sequence shown here is derived from an EMBL/GenBank/DDBJ whole genome shotgun (WGS) entry which is preliminary data.</text>
</comment>
<keyword evidence="5 7" id="KW-1133">Transmembrane helix</keyword>
<reference evidence="9 10" key="1">
    <citation type="submission" date="2021-01" db="EMBL/GenBank/DDBJ databases">
        <title>Genomic Encyclopedia of Type Strains, Phase IV (KMG-IV): sequencing the most valuable type-strain genomes for metagenomic binning, comparative biology and taxonomic classification.</title>
        <authorList>
            <person name="Goeker M."/>
        </authorList>
    </citation>
    <scope>NUCLEOTIDE SEQUENCE [LARGE SCALE GENOMIC DNA]</scope>
    <source>
        <strain evidence="9 10">DSM 24834</strain>
    </source>
</reference>
<evidence type="ECO:0000256" key="2">
    <source>
        <dbReference type="ARBA" id="ARBA00006448"/>
    </source>
</evidence>
<evidence type="ECO:0000256" key="5">
    <source>
        <dbReference type="ARBA" id="ARBA00022989"/>
    </source>
</evidence>
<evidence type="ECO:0000256" key="4">
    <source>
        <dbReference type="ARBA" id="ARBA00022692"/>
    </source>
</evidence>
<evidence type="ECO:0000256" key="1">
    <source>
        <dbReference type="ARBA" id="ARBA00004651"/>
    </source>
</evidence>
<name>A0ABS2NAD2_9BACI</name>
<keyword evidence="6 7" id="KW-0472">Membrane</keyword>
<dbReference type="Pfam" id="PF04239">
    <property type="entry name" value="DUF421"/>
    <property type="match status" value="1"/>
</dbReference>
<evidence type="ECO:0000256" key="6">
    <source>
        <dbReference type="ARBA" id="ARBA00023136"/>
    </source>
</evidence>
<gene>
    <name evidence="9" type="ORF">JOC86_001349</name>
</gene>
<feature type="domain" description="YetF C-terminal" evidence="8">
    <location>
        <begin position="82"/>
        <end position="207"/>
    </location>
</feature>
<comment type="similarity">
    <text evidence="2">Belongs to the UPF0702 family.</text>
</comment>